<keyword evidence="7" id="KW-1185">Reference proteome</keyword>
<feature type="compositionally biased region" description="Polar residues" evidence="3">
    <location>
        <begin position="223"/>
        <end position="236"/>
    </location>
</feature>
<feature type="domain" description="DDE Tnp4" evidence="5">
    <location>
        <begin position="282"/>
        <end position="443"/>
    </location>
</feature>
<organism evidence="6 7">
    <name type="scientific">Striga hermonthica</name>
    <name type="common">Purple witchweed</name>
    <name type="synonym">Buchnera hermonthica</name>
    <dbReference type="NCBI Taxonomy" id="68872"/>
    <lineage>
        <taxon>Eukaryota</taxon>
        <taxon>Viridiplantae</taxon>
        <taxon>Streptophyta</taxon>
        <taxon>Embryophyta</taxon>
        <taxon>Tracheophyta</taxon>
        <taxon>Spermatophyta</taxon>
        <taxon>Magnoliopsida</taxon>
        <taxon>eudicotyledons</taxon>
        <taxon>Gunneridae</taxon>
        <taxon>Pentapetalae</taxon>
        <taxon>asterids</taxon>
        <taxon>lamiids</taxon>
        <taxon>Lamiales</taxon>
        <taxon>Orobanchaceae</taxon>
        <taxon>Buchnereae</taxon>
        <taxon>Striga</taxon>
    </lineage>
</organism>
<feature type="region of interest" description="Disordered" evidence="3">
    <location>
        <begin position="187"/>
        <end position="236"/>
    </location>
</feature>
<evidence type="ECO:0000256" key="2">
    <source>
        <dbReference type="ARBA" id="ARBA00022723"/>
    </source>
</evidence>
<keyword evidence="2" id="KW-0479">Metal-binding</keyword>
<accession>A0A9N7NDD6</accession>
<dbReference type="GO" id="GO:0046872">
    <property type="term" value="F:metal ion binding"/>
    <property type="evidence" value="ECO:0007669"/>
    <property type="project" value="UniProtKB-KW"/>
</dbReference>
<reference evidence="6" key="1">
    <citation type="submission" date="2019-12" db="EMBL/GenBank/DDBJ databases">
        <authorList>
            <person name="Scholes J."/>
        </authorList>
    </citation>
    <scope>NUCLEOTIDE SEQUENCE</scope>
</reference>
<sequence length="503" mass="57364">MVDSSQGNEKVPRYEIWTSEESNELLRLIVDAAKRGWRDKSGNLSKVTVEKHILPSLNAKLGTEKTYSQYKSRIKWFKKQYDKYAKLMRHNSGFGWNDVTKQFTADDHVWDEYFRSHPGDTSYKTDTFSDYEDLRIAVGCGTATGTNSVAIGDDVEETIFETEERMENINSTDDPMLDPDSEVFVNNNNPLDHMPLSPMHSPPFAQHKSSEKRPSIRKRNRTNFEGNPKSTVSDPDNLTESVNKIVRALESVDTKEYNCWGIIKEIPNLDDDSRFKDAIGAIDGTHIPAMVTEKNAPSHRNRHGINSQNVLAACNFDLEFIYVLSGWEGSAHDSKILSDALTRKNGLKVPQGKWFLVDCGFPNRRQFLAPFRGTRYHLQDFSGQGRHPENAKELFNLRHASLRNVVERIFGIFKSRFTIFKAAPPFPYRTQAELVLACAGLHNFLRKECRSDEFPVDVEDGVSTEDEAQNFGPYFESQETEREAANAWRLSLATNMWNDVGNI</sequence>
<name>A0A9N7NDD6_STRHE</name>
<evidence type="ECO:0000259" key="5">
    <source>
        <dbReference type="Pfam" id="PF13359"/>
    </source>
</evidence>
<dbReference type="InterPro" id="IPR055314">
    <property type="entry name" value="At2g29880-like"/>
</dbReference>
<comment type="cofactor">
    <cofactor evidence="1">
        <name>a divalent metal cation</name>
        <dbReference type="ChEBI" id="CHEBI:60240"/>
    </cofactor>
</comment>
<dbReference type="Pfam" id="PF13359">
    <property type="entry name" value="DDE_Tnp_4"/>
    <property type="match status" value="1"/>
</dbReference>
<evidence type="ECO:0008006" key="8">
    <source>
        <dbReference type="Google" id="ProtNLM"/>
    </source>
</evidence>
<evidence type="ECO:0000313" key="7">
    <source>
        <dbReference type="Proteomes" id="UP001153555"/>
    </source>
</evidence>
<evidence type="ECO:0000259" key="4">
    <source>
        <dbReference type="Pfam" id="PF12776"/>
    </source>
</evidence>
<evidence type="ECO:0000256" key="1">
    <source>
        <dbReference type="ARBA" id="ARBA00001968"/>
    </source>
</evidence>
<dbReference type="Pfam" id="PF12776">
    <property type="entry name" value="Myb_DNA-bind_3"/>
    <property type="match status" value="1"/>
</dbReference>
<comment type="caution">
    <text evidence="6">The sequence shown here is derived from an EMBL/GenBank/DDBJ whole genome shotgun (WGS) entry which is preliminary data.</text>
</comment>
<evidence type="ECO:0000256" key="3">
    <source>
        <dbReference type="SAM" id="MobiDB-lite"/>
    </source>
</evidence>
<dbReference type="Proteomes" id="UP001153555">
    <property type="component" value="Unassembled WGS sequence"/>
</dbReference>
<dbReference type="InterPro" id="IPR024752">
    <property type="entry name" value="Myb/SANT-like_dom"/>
</dbReference>
<dbReference type="AlphaFoldDB" id="A0A9N7NDD6"/>
<dbReference type="PANTHER" id="PTHR47864:SF2">
    <property type="entry name" value="MYB_SANT-LIKE DNA-BINDING DOMAIN PROTEIN"/>
    <property type="match status" value="1"/>
</dbReference>
<gene>
    <name evidence="6" type="ORF">SHERM_23275</name>
</gene>
<dbReference type="PANTHER" id="PTHR47864">
    <property type="entry name" value="TRANSMEMBRANE PROTEIN"/>
    <property type="match status" value="1"/>
</dbReference>
<dbReference type="EMBL" id="CACSLK010027752">
    <property type="protein sequence ID" value="CAA0827580.1"/>
    <property type="molecule type" value="Genomic_DNA"/>
</dbReference>
<evidence type="ECO:0000313" key="6">
    <source>
        <dbReference type="EMBL" id="CAA0827580.1"/>
    </source>
</evidence>
<protein>
    <recommendedName>
        <fullName evidence="8">Transposase</fullName>
    </recommendedName>
</protein>
<dbReference type="OrthoDB" id="1299199at2759"/>
<proteinExistence type="predicted"/>
<feature type="domain" description="Myb/SANT-like" evidence="4">
    <location>
        <begin position="17"/>
        <end position="113"/>
    </location>
</feature>
<dbReference type="InterPro" id="IPR027806">
    <property type="entry name" value="HARBI1_dom"/>
</dbReference>